<sequence length="640" mass="68995">MLKMCIASDASGSLDQNAQPAEVDSEIASDSEAASAESSCASDVCAPPEELSGSDSNGDGYPTAKTAATRDAVHDAVTSVTSASQKLLKRSKGRAFGLRRAATSPGPLQEDAVARAQRRVQEQFAARRRARQEERRQKALGQYSVNLEAFRRATAARAAKDKEAASAPEAGKSSCVFEVLDGQEKGQRAFSKGKPAKQPKQRRRIAIVGAGPVGLWAANLIMLRHARRVRRSGSVAVGSGAAAAKAAQGAAFIRSKDAPEIVIFEQRAEEDHCSRRNVRITLDAHTVALLNKHTKSKRFESGMALADIESILLDQWRRLGGSNSIRFGSKTSPQDIAAEAEWDLILWAGGRRSLEDSTRSEMGCDMRLGESEEVLVFEMRHFSRGKGGSPVKIQELEQLAAVDLTFCARSAAAACAGSEQAAGSLSYRVVLRVAQDAATTPAQPLCWLWFMGLPEELKAAKEKLGRGKPQACESVVAALQAELSRLGFDLQESWAPQILAAAGALQEKLLSPAETTVRWVDASFWSSDHVVCTSPPGPSGSSVPFLLLGDAAMGKPFYTGTNLNVHFGEVKALSRLPVIRWGVGTQMPARCTSPFLLSSDEAAMAAYQPYEDRFQEVLTRTPGFKRSERRWAKAKTCQFA</sequence>
<proteinExistence type="predicted"/>
<dbReference type="AlphaFoldDB" id="A0A812QMM7"/>
<name>A0A812QMM7_9DINO</name>
<evidence type="ECO:0000313" key="2">
    <source>
        <dbReference type="EMBL" id="CAE7394361.1"/>
    </source>
</evidence>
<dbReference type="SUPFAM" id="SSF51905">
    <property type="entry name" value="FAD/NAD(P)-binding domain"/>
    <property type="match status" value="1"/>
</dbReference>
<dbReference type="InterPro" id="IPR036188">
    <property type="entry name" value="FAD/NAD-bd_sf"/>
</dbReference>
<reference evidence="2" key="1">
    <citation type="submission" date="2021-02" db="EMBL/GenBank/DDBJ databases">
        <authorList>
            <person name="Dougan E. K."/>
            <person name="Rhodes N."/>
            <person name="Thang M."/>
            <person name="Chan C."/>
        </authorList>
    </citation>
    <scope>NUCLEOTIDE SEQUENCE</scope>
</reference>
<comment type="caution">
    <text evidence="2">The sequence shown here is derived from an EMBL/GenBank/DDBJ whole genome shotgun (WGS) entry which is preliminary data.</text>
</comment>
<organism evidence="2 3">
    <name type="scientific">Symbiodinium natans</name>
    <dbReference type="NCBI Taxonomy" id="878477"/>
    <lineage>
        <taxon>Eukaryota</taxon>
        <taxon>Sar</taxon>
        <taxon>Alveolata</taxon>
        <taxon>Dinophyceae</taxon>
        <taxon>Suessiales</taxon>
        <taxon>Symbiodiniaceae</taxon>
        <taxon>Symbiodinium</taxon>
    </lineage>
</organism>
<feature type="compositionally biased region" description="Polar residues" evidence="1">
    <location>
        <begin position="10"/>
        <end position="19"/>
    </location>
</feature>
<feature type="compositionally biased region" description="Low complexity" evidence="1">
    <location>
        <begin position="30"/>
        <end position="46"/>
    </location>
</feature>
<feature type="region of interest" description="Disordered" evidence="1">
    <location>
        <begin position="1"/>
        <end position="72"/>
    </location>
</feature>
<dbReference type="EMBL" id="CAJNDS010002255">
    <property type="protein sequence ID" value="CAE7394361.1"/>
    <property type="molecule type" value="Genomic_DNA"/>
</dbReference>
<gene>
    <name evidence="2" type="primary">APK2A</name>
    <name evidence="2" type="ORF">SNAT2548_LOCUS21485</name>
</gene>
<dbReference type="OrthoDB" id="422327at2759"/>
<protein>
    <submittedName>
        <fullName evidence="2">APK2A protein</fullName>
    </submittedName>
</protein>
<accession>A0A812QMM7</accession>
<keyword evidence="3" id="KW-1185">Reference proteome</keyword>
<evidence type="ECO:0000256" key="1">
    <source>
        <dbReference type="SAM" id="MobiDB-lite"/>
    </source>
</evidence>
<dbReference type="Proteomes" id="UP000604046">
    <property type="component" value="Unassembled WGS sequence"/>
</dbReference>
<evidence type="ECO:0000313" key="3">
    <source>
        <dbReference type="Proteomes" id="UP000604046"/>
    </source>
</evidence>